<dbReference type="SUPFAM" id="SSF53271">
    <property type="entry name" value="PRTase-like"/>
    <property type="match status" value="1"/>
</dbReference>
<dbReference type="Proteomes" id="UP000050417">
    <property type="component" value="Unassembled WGS sequence"/>
</dbReference>
<dbReference type="InterPro" id="IPR029057">
    <property type="entry name" value="PRTase-like"/>
</dbReference>
<organism evidence="4 5">
    <name type="scientific">Ornatilinea apprima</name>
    <dbReference type="NCBI Taxonomy" id="1134406"/>
    <lineage>
        <taxon>Bacteria</taxon>
        <taxon>Bacillati</taxon>
        <taxon>Chloroflexota</taxon>
        <taxon>Anaerolineae</taxon>
        <taxon>Anaerolineales</taxon>
        <taxon>Anaerolineaceae</taxon>
        <taxon>Ornatilinea</taxon>
    </lineage>
</organism>
<dbReference type="OrthoDB" id="156074at2"/>
<keyword evidence="2" id="KW-0808">Transferase</keyword>
<name>A0A0P6X855_9CHLR</name>
<dbReference type="AlphaFoldDB" id="A0A0P6X855"/>
<keyword evidence="5" id="KW-1185">Reference proteome</keyword>
<dbReference type="Gene3D" id="3.40.50.2020">
    <property type="match status" value="1"/>
</dbReference>
<dbReference type="STRING" id="1134406.ADN00_04895"/>
<evidence type="ECO:0000256" key="1">
    <source>
        <dbReference type="ARBA" id="ARBA00022676"/>
    </source>
</evidence>
<evidence type="ECO:0000313" key="5">
    <source>
        <dbReference type="Proteomes" id="UP000050417"/>
    </source>
</evidence>
<feature type="domain" description="Phosphoribosyltransferase" evidence="3">
    <location>
        <begin position="10"/>
        <end position="120"/>
    </location>
</feature>
<dbReference type="InterPro" id="IPR000836">
    <property type="entry name" value="PRTase_dom"/>
</dbReference>
<accession>A0A0P6X855</accession>
<dbReference type="EMBL" id="LGCL01000015">
    <property type="protein sequence ID" value="KPL79185.1"/>
    <property type="molecule type" value="Genomic_DNA"/>
</dbReference>
<proteinExistence type="predicted"/>
<evidence type="ECO:0000313" key="4">
    <source>
        <dbReference type="EMBL" id="KPL79185.1"/>
    </source>
</evidence>
<gene>
    <name evidence="4" type="ORF">ADN00_04895</name>
</gene>
<dbReference type="RefSeq" id="WP_075061833.1">
    <property type="nucleotide sequence ID" value="NZ_LGCL01000015.1"/>
</dbReference>
<dbReference type="PANTHER" id="PTHR43363:SF2">
    <property type="entry name" value="PHOSPHORIBOSYLTRANSFERASE"/>
    <property type="match status" value="1"/>
</dbReference>
<dbReference type="CDD" id="cd06223">
    <property type="entry name" value="PRTases_typeI"/>
    <property type="match status" value="1"/>
</dbReference>
<sequence>MRREALGWEDVDKLIDHLIPQFEIEFEAMVMITRGGIIPGGLLAEALNLTTLFTAAVDFPAEMELEKKSESARLLAWPKFIQFPESDLLRGRKTLVVDDVWGSGRTITAVKNRIAAMGSLPYTCVLHFNPYRNLFGTARPDYYAAVTDAHIIYPWEIKRGFEGAFLKGYVEE</sequence>
<dbReference type="GO" id="GO:0016757">
    <property type="term" value="F:glycosyltransferase activity"/>
    <property type="evidence" value="ECO:0007669"/>
    <property type="project" value="UniProtKB-KW"/>
</dbReference>
<reference evidence="4 5" key="1">
    <citation type="submission" date="2015-07" db="EMBL/GenBank/DDBJ databases">
        <title>Genome sequence of Ornatilinea apprima DSM 23815.</title>
        <authorList>
            <person name="Hemp J."/>
            <person name="Ward L.M."/>
            <person name="Pace L.A."/>
            <person name="Fischer W.W."/>
        </authorList>
    </citation>
    <scope>NUCLEOTIDE SEQUENCE [LARGE SCALE GENOMIC DNA]</scope>
    <source>
        <strain evidence="4 5">P3M-1</strain>
    </source>
</reference>
<dbReference type="PANTHER" id="PTHR43363">
    <property type="entry name" value="HYPOXANTHINE PHOSPHORIBOSYLTRANSFERASE"/>
    <property type="match status" value="1"/>
</dbReference>
<evidence type="ECO:0000259" key="3">
    <source>
        <dbReference type="Pfam" id="PF00156"/>
    </source>
</evidence>
<protein>
    <recommendedName>
        <fullName evidence="3">Phosphoribosyltransferase domain-containing protein</fullName>
    </recommendedName>
</protein>
<comment type="caution">
    <text evidence="4">The sequence shown here is derived from an EMBL/GenBank/DDBJ whole genome shotgun (WGS) entry which is preliminary data.</text>
</comment>
<dbReference type="Pfam" id="PF00156">
    <property type="entry name" value="Pribosyltran"/>
    <property type="match status" value="1"/>
</dbReference>
<evidence type="ECO:0000256" key="2">
    <source>
        <dbReference type="ARBA" id="ARBA00022679"/>
    </source>
</evidence>
<keyword evidence="1" id="KW-0328">Glycosyltransferase</keyword>